<feature type="transmembrane region" description="Helical" evidence="1">
    <location>
        <begin position="12"/>
        <end position="30"/>
    </location>
</feature>
<protein>
    <recommendedName>
        <fullName evidence="4">Cardiolipin synthase N-terminal domain-containing protein</fullName>
    </recommendedName>
</protein>
<proteinExistence type="predicted"/>
<feature type="transmembrane region" description="Helical" evidence="1">
    <location>
        <begin position="42"/>
        <end position="63"/>
    </location>
</feature>
<evidence type="ECO:0000313" key="2">
    <source>
        <dbReference type="EMBL" id="MCA0132989.1"/>
    </source>
</evidence>
<comment type="caution">
    <text evidence="2">The sequence shown here is derived from an EMBL/GenBank/DDBJ whole genome shotgun (WGS) entry which is preliminary data.</text>
</comment>
<keyword evidence="1" id="KW-0812">Transmembrane</keyword>
<keyword evidence="1" id="KW-1133">Transmembrane helix</keyword>
<evidence type="ECO:0000313" key="3">
    <source>
        <dbReference type="Proteomes" id="UP001198901"/>
    </source>
</evidence>
<name>A0ABS7XU43_9FLAO</name>
<organism evidence="2 3">
    <name type="scientific">Winogradskyella alexanderae</name>
    <dbReference type="NCBI Taxonomy" id="2877123"/>
    <lineage>
        <taxon>Bacteria</taxon>
        <taxon>Pseudomonadati</taxon>
        <taxon>Bacteroidota</taxon>
        <taxon>Flavobacteriia</taxon>
        <taxon>Flavobacteriales</taxon>
        <taxon>Flavobacteriaceae</taxon>
        <taxon>Winogradskyella</taxon>
    </lineage>
</organism>
<accession>A0ABS7XU43</accession>
<dbReference type="Proteomes" id="UP001198901">
    <property type="component" value="Unassembled WGS sequence"/>
</dbReference>
<reference evidence="3" key="1">
    <citation type="submission" date="2023-07" db="EMBL/GenBank/DDBJ databases">
        <authorList>
            <person name="Yue Y."/>
        </authorList>
    </citation>
    <scope>NUCLEOTIDE SEQUENCE [LARGE SCALE GENOMIC DNA]</scope>
    <source>
        <strain evidence="3">D23</strain>
    </source>
</reference>
<evidence type="ECO:0008006" key="4">
    <source>
        <dbReference type="Google" id="ProtNLM"/>
    </source>
</evidence>
<dbReference type="EMBL" id="JAIUJR010000006">
    <property type="protein sequence ID" value="MCA0132989.1"/>
    <property type="molecule type" value="Genomic_DNA"/>
</dbReference>
<evidence type="ECO:0000256" key="1">
    <source>
        <dbReference type="SAM" id="Phobius"/>
    </source>
</evidence>
<keyword evidence="1" id="KW-0472">Membrane</keyword>
<sequence length="74" mass="8645">MDIVLSDTVSQILMITFLLIHALLAIYVVFSEIKNRENRFLSAIWILASIFIPLVPGLVYLVYKKAFNRKELRY</sequence>
<keyword evidence="3" id="KW-1185">Reference proteome</keyword>
<dbReference type="RefSeq" id="WP_224529093.1">
    <property type="nucleotide sequence ID" value="NZ_JAIUJR010000006.1"/>
</dbReference>
<gene>
    <name evidence="2" type="ORF">LBU54_10385</name>
</gene>